<protein>
    <recommendedName>
        <fullName evidence="3">Chitooligosaccharide deacetylase</fullName>
    </recommendedName>
    <alternativeName>
        <fullName evidence="5">Nodulation protein B</fullName>
    </alternativeName>
</protein>
<dbReference type="SUPFAM" id="SSF88713">
    <property type="entry name" value="Glycoside hydrolase/deacetylase"/>
    <property type="match status" value="1"/>
</dbReference>
<evidence type="ECO:0000256" key="2">
    <source>
        <dbReference type="ARBA" id="ARBA00010973"/>
    </source>
</evidence>
<comment type="function">
    <text evidence="1">Is involved in generating a small heat-stable compound (Nod), an acylated oligomer of N-acetylglucosamine, that stimulates mitosis in various plant protoplasts.</text>
</comment>
<name>A0A1G7WEM9_9HYPH</name>
<evidence type="ECO:0000259" key="6">
    <source>
        <dbReference type="PROSITE" id="PS51677"/>
    </source>
</evidence>
<dbReference type="Proteomes" id="UP000199495">
    <property type="component" value="Unassembled WGS sequence"/>
</dbReference>
<dbReference type="STRING" id="440168.SAMN04487974_106110"/>
<dbReference type="PANTHER" id="PTHR34216">
    <property type="match status" value="1"/>
</dbReference>
<proteinExistence type="inferred from homology"/>
<dbReference type="RefSeq" id="WP_090596504.1">
    <property type="nucleotide sequence ID" value="NZ_FNCS01000006.1"/>
</dbReference>
<feature type="domain" description="NodB homology" evidence="6">
    <location>
        <begin position="91"/>
        <end position="348"/>
    </location>
</feature>
<dbReference type="InterPro" id="IPR051398">
    <property type="entry name" value="Polysacch_Deacetylase"/>
</dbReference>
<dbReference type="InterPro" id="IPR011330">
    <property type="entry name" value="Glyco_hydro/deAcase_b/a-brl"/>
</dbReference>
<evidence type="ECO:0000313" key="8">
    <source>
        <dbReference type="Proteomes" id="UP000199495"/>
    </source>
</evidence>
<organism evidence="7 8">
    <name type="scientific">Pelagibacterium luteolum</name>
    <dbReference type="NCBI Taxonomy" id="440168"/>
    <lineage>
        <taxon>Bacteria</taxon>
        <taxon>Pseudomonadati</taxon>
        <taxon>Pseudomonadota</taxon>
        <taxon>Alphaproteobacteria</taxon>
        <taxon>Hyphomicrobiales</taxon>
        <taxon>Devosiaceae</taxon>
        <taxon>Pelagibacterium</taxon>
    </lineage>
</organism>
<keyword evidence="4" id="KW-0732">Signal</keyword>
<reference evidence="7 8" key="1">
    <citation type="submission" date="2016-10" db="EMBL/GenBank/DDBJ databases">
        <authorList>
            <person name="de Groot N.N."/>
        </authorList>
    </citation>
    <scope>NUCLEOTIDE SEQUENCE [LARGE SCALE GENOMIC DNA]</scope>
    <source>
        <strain evidence="7 8">CGMCC 1.10267</strain>
    </source>
</reference>
<dbReference type="Pfam" id="PF01522">
    <property type="entry name" value="Polysacc_deac_1"/>
    <property type="match status" value="2"/>
</dbReference>
<dbReference type="EMBL" id="FNCS01000006">
    <property type="protein sequence ID" value="SDG70485.1"/>
    <property type="molecule type" value="Genomic_DNA"/>
</dbReference>
<accession>A0A1G7WEM9</accession>
<dbReference type="CDD" id="cd10968">
    <property type="entry name" value="CE4_Mlr8448_like_5s"/>
    <property type="match status" value="1"/>
</dbReference>
<evidence type="ECO:0000256" key="5">
    <source>
        <dbReference type="ARBA" id="ARBA00032976"/>
    </source>
</evidence>
<dbReference type="InterPro" id="IPR002509">
    <property type="entry name" value="NODB_dom"/>
</dbReference>
<dbReference type="Gene3D" id="3.20.20.370">
    <property type="entry name" value="Glycoside hydrolase/deacetylase"/>
    <property type="match status" value="1"/>
</dbReference>
<dbReference type="PANTHER" id="PTHR34216:SF7">
    <property type="entry name" value="POLY-BETA-1,6-N-ACETYL-D-GLUCOSAMINE N-DEACETYLASE"/>
    <property type="match status" value="1"/>
</dbReference>
<keyword evidence="8" id="KW-1185">Reference proteome</keyword>
<gene>
    <name evidence="7" type="ORF">SAMN04487974_106110</name>
</gene>
<evidence type="ECO:0000256" key="4">
    <source>
        <dbReference type="ARBA" id="ARBA00022729"/>
    </source>
</evidence>
<dbReference type="GO" id="GO:0016810">
    <property type="term" value="F:hydrolase activity, acting on carbon-nitrogen (but not peptide) bonds"/>
    <property type="evidence" value="ECO:0007669"/>
    <property type="project" value="InterPro"/>
</dbReference>
<dbReference type="GO" id="GO:0005975">
    <property type="term" value="P:carbohydrate metabolic process"/>
    <property type="evidence" value="ECO:0007669"/>
    <property type="project" value="InterPro"/>
</dbReference>
<dbReference type="OrthoDB" id="9782872at2"/>
<evidence type="ECO:0000313" key="7">
    <source>
        <dbReference type="EMBL" id="SDG70485.1"/>
    </source>
</evidence>
<comment type="similarity">
    <text evidence="2">Belongs to the polysaccharide deacetylase family.</text>
</comment>
<sequence length="348" mass="38625">MAPYKLYKLAFEALALPGFAKTIRRFSPAKGVIFTLHRVLPEQPAAFSPNAILQITPNFLEAVIVKARAAGFDIVDLDEAMRRLEDDAAKPFVVLTFDDGYRDNLVHALPILRKHAAPFTLYVPTALVDGVGLVWWQALEDVIAANDVVAVELPDGPHYGDAGTLEQKNATFAHIYARYRTIPEPEREASIKALAARYDFDLAAHCRALIMDWAELKTFADEQLCTIGAHTVHHFELSKLPETQMRSEIAQSVNVLDAQFGIRPRHLSYPIGGVAAAGPREFSAARDMGFATAVTTRPGGLYRDHAEHKSALPRISLNGLFQQRRFIDVLLTAEVFTLMRRGKRIDIG</sequence>
<dbReference type="AlphaFoldDB" id="A0A1G7WEM9"/>
<evidence type="ECO:0000256" key="3">
    <source>
        <dbReference type="ARBA" id="ARBA00020071"/>
    </source>
</evidence>
<evidence type="ECO:0000256" key="1">
    <source>
        <dbReference type="ARBA" id="ARBA00003236"/>
    </source>
</evidence>
<dbReference type="PROSITE" id="PS51677">
    <property type="entry name" value="NODB"/>
    <property type="match status" value="1"/>
</dbReference>